<accession>A0A427YIR0</accession>
<reference evidence="2 3" key="1">
    <citation type="submission" date="2018-11" db="EMBL/GenBank/DDBJ databases">
        <title>Genome sequence of Saitozyma podzolica DSM 27192.</title>
        <authorList>
            <person name="Aliyu H."/>
            <person name="Gorte O."/>
            <person name="Ochsenreither K."/>
        </authorList>
    </citation>
    <scope>NUCLEOTIDE SEQUENCE [LARGE SCALE GENOMIC DNA]</scope>
    <source>
        <strain evidence="2 3">DSM 27192</strain>
    </source>
</reference>
<feature type="compositionally biased region" description="Basic and acidic residues" evidence="1">
    <location>
        <begin position="164"/>
        <end position="173"/>
    </location>
</feature>
<dbReference type="AlphaFoldDB" id="A0A427YIR0"/>
<feature type="compositionally biased region" description="Basic and acidic residues" evidence="1">
    <location>
        <begin position="133"/>
        <end position="144"/>
    </location>
</feature>
<dbReference type="EMBL" id="RSCD01000009">
    <property type="protein sequence ID" value="RSH90972.1"/>
    <property type="molecule type" value="Genomic_DNA"/>
</dbReference>
<feature type="compositionally biased region" description="Acidic residues" evidence="1">
    <location>
        <begin position="145"/>
        <end position="163"/>
    </location>
</feature>
<sequence>MSPVPTSLLLDPLPELLSALSSNAWGLGPSPSRILPQASFPLTETDRAEVLRETRETGRTSTRVVGRAEVGVEEGVMGVVLDRRGFTVESGSTPHLAPFVGRTYESFEALLIGVSPVYVRKMTEEVGRRFAERLEGVREEHDPGEGDEGQDGEDGEDGEEEQDGERLGRSKRG</sequence>
<evidence type="ECO:0000313" key="2">
    <source>
        <dbReference type="EMBL" id="RSH90972.1"/>
    </source>
</evidence>
<evidence type="ECO:0000313" key="3">
    <source>
        <dbReference type="Proteomes" id="UP000279259"/>
    </source>
</evidence>
<evidence type="ECO:0000256" key="1">
    <source>
        <dbReference type="SAM" id="MobiDB-lite"/>
    </source>
</evidence>
<proteinExistence type="predicted"/>
<dbReference type="Proteomes" id="UP000279259">
    <property type="component" value="Unassembled WGS sequence"/>
</dbReference>
<gene>
    <name evidence="2" type="ORF">EHS25_010148</name>
</gene>
<name>A0A427YIR0_9TREE</name>
<dbReference type="InterPro" id="IPR023231">
    <property type="entry name" value="GSKIP_dom_sf"/>
</dbReference>
<protein>
    <recommendedName>
        <fullName evidence="4">GSKIP domain-containing protein</fullName>
    </recommendedName>
</protein>
<keyword evidence="3" id="KW-1185">Reference proteome</keyword>
<organism evidence="2 3">
    <name type="scientific">Saitozyma podzolica</name>
    <dbReference type="NCBI Taxonomy" id="1890683"/>
    <lineage>
        <taxon>Eukaryota</taxon>
        <taxon>Fungi</taxon>
        <taxon>Dikarya</taxon>
        <taxon>Basidiomycota</taxon>
        <taxon>Agaricomycotina</taxon>
        <taxon>Tremellomycetes</taxon>
        <taxon>Tremellales</taxon>
        <taxon>Trimorphomycetaceae</taxon>
        <taxon>Saitozyma</taxon>
    </lineage>
</organism>
<evidence type="ECO:0008006" key="4">
    <source>
        <dbReference type="Google" id="ProtNLM"/>
    </source>
</evidence>
<comment type="caution">
    <text evidence="2">The sequence shown here is derived from an EMBL/GenBank/DDBJ whole genome shotgun (WGS) entry which is preliminary data.</text>
</comment>
<feature type="region of interest" description="Disordered" evidence="1">
    <location>
        <begin position="133"/>
        <end position="173"/>
    </location>
</feature>
<dbReference type="SUPFAM" id="SSF103107">
    <property type="entry name" value="Hypothetical protein c14orf129, hspc210"/>
    <property type="match status" value="1"/>
</dbReference>